<sequence length="62" mass="6813">MDALGKELSIEFHKHHHHSSTFACHQALISAPWQVPWLSGNFGALALCPLASSSLTICWTNL</sequence>
<evidence type="ECO:0000313" key="2">
    <source>
        <dbReference type="Proteomes" id="UP000187203"/>
    </source>
</evidence>
<organism evidence="1 2">
    <name type="scientific">Corchorus olitorius</name>
    <dbReference type="NCBI Taxonomy" id="93759"/>
    <lineage>
        <taxon>Eukaryota</taxon>
        <taxon>Viridiplantae</taxon>
        <taxon>Streptophyta</taxon>
        <taxon>Embryophyta</taxon>
        <taxon>Tracheophyta</taxon>
        <taxon>Spermatophyta</taxon>
        <taxon>Magnoliopsida</taxon>
        <taxon>eudicotyledons</taxon>
        <taxon>Gunneridae</taxon>
        <taxon>Pentapetalae</taxon>
        <taxon>rosids</taxon>
        <taxon>malvids</taxon>
        <taxon>Malvales</taxon>
        <taxon>Malvaceae</taxon>
        <taxon>Grewioideae</taxon>
        <taxon>Apeibeae</taxon>
        <taxon>Corchorus</taxon>
    </lineage>
</organism>
<evidence type="ECO:0000313" key="1">
    <source>
        <dbReference type="EMBL" id="OMO90637.1"/>
    </source>
</evidence>
<gene>
    <name evidence="1" type="ORF">COLO4_19001</name>
</gene>
<reference evidence="2" key="1">
    <citation type="submission" date="2013-09" db="EMBL/GenBank/DDBJ databases">
        <title>Corchorus olitorius genome sequencing.</title>
        <authorList>
            <person name="Alam M."/>
            <person name="Haque M.S."/>
            <person name="Islam M.S."/>
            <person name="Emdad E.M."/>
            <person name="Islam M.M."/>
            <person name="Ahmed B."/>
            <person name="Halim A."/>
            <person name="Hossen Q.M.M."/>
            <person name="Hossain M.Z."/>
            <person name="Ahmed R."/>
            <person name="Khan M.M."/>
            <person name="Islam R."/>
            <person name="Rashid M.M."/>
            <person name="Khan S.A."/>
            <person name="Rahman M.S."/>
            <person name="Alam M."/>
            <person name="Yahiya A.S."/>
            <person name="Khan M.S."/>
            <person name="Azam M.S."/>
            <person name="Haque T."/>
            <person name="Lashkar M.Z.H."/>
            <person name="Akhand A.I."/>
            <person name="Morshed G."/>
            <person name="Roy S."/>
            <person name="Uddin K.S."/>
            <person name="Rabeya T."/>
            <person name="Hossain A.S."/>
            <person name="Chowdhury A."/>
            <person name="Snigdha A.R."/>
            <person name="Mortoza M.S."/>
            <person name="Matin S.A."/>
            <person name="Hoque S.M.E."/>
            <person name="Islam M.K."/>
            <person name="Roy D.K."/>
            <person name="Haider R."/>
            <person name="Moosa M.M."/>
            <person name="Elias S.M."/>
            <person name="Hasan A.M."/>
            <person name="Jahan S."/>
            <person name="Shafiuddin M."/>
            <person name="Mahmood N."/>
            <person name="Shommy N.S."/>
        </authorList>
    </citation>
    <scope>NUCLEOTIDE SEQUENCE [LARGE SCALE GENOMIC DNA]</scope>
    <source>
        <strain evidence="2">cv. O-4</strain>
    </source>
</reference>
<name>A0A1R3J750_9ROSI</name>
<comment type="caution">
    <text evidence="1">The sequence shown here is derived from an EMBL/GenBank/DDBJ whole genome shotgun (WGS) entry which is preliminary data.</text>
</comment>
<proteinExistence type="predicted"/>
<accession>A0A1R3J750</accession>
<dbReference type="Proteomes" id="UP000187203">
    <property type="component" value="Unassembled WGS sequence"/>
</dbReference>
<dbReference type="EMBL" id="AWUE01016539">
    <property type="protein sequence ID" value="OMO90637.1"/>
    <property type="molecule type" value="Genomic_DNA"/>
</dbReference>
<dbReference type="AlphaFoldDB" id="A0A1R3J750"/>
<keyword evidence="2" id="KW-1185">Reference proteome</keyword>
<protein>
    <submittedName>
        <fullName evidence="1">Uncharacterized protein</fullName>
    </submittedName>
</protein>